<dbReference type="EMBL" id="JBHGBT010000005">
    <property type="protein sequence ID" value="MFB4194120.1"/>
    <property type="molecule type" value="Genomic_DNA"/>
</dbReference>
<dbReference type="Proteomes" id="UP001577267">
    <property type="component" value="Unassembled WGS sequence"/>
</dbReference>
<evidence type="ECO:0000313" key="1">
    <source>
        <dbReference type="EMBL" id="MFB4194120.1"/>
    </source>
</evidence>
<comment type="caution">
    <text evidence="1">The sequence shown here is derived from an EMBL/GenBank/DDBJ whole genome shotgun (WGS) entry which is preliminary data.</text>
</comment>
<keyword evidence="2" id="KW-1185">Reference proteome</keyword>
<evidence type="ECO:0000313" key="2">
    <source>
        <dbReference type="Proteomes" id="UP001577267"/>
    </source>
</evidence>
<accession>A0ABV4ZJ28</accession>
<reference evidence="1 2" key="1">
    <citation type="submission" date="2024-09" db="EMBL/GenBank/DDBJ databases">
        <title>Draft genome sequence of multifaceted antimicrobials producing Streptomyces sp. strain FH1.</title>
        <authorList>
            <person name="Hassan F."/>
            <person name="Ali H."/>
            <person name="Hassan N."/>
            <person name="Nawaz A."/>
        </authorList>
    </citation>
    <scope>NUCLEOTIDE SEQUENCE [LARGE SCALE GENOMIC DNA]</scope>
    <source>
        <strain evidence="1 2">FH1</strain>
    </source>
</reference>
<protein>
    <submittedName>
        <fullName evidence="1">Uncharacterized protein</fullName>
    </submittedName>
</protein>
<gene>
    <name evidence="1" type="ORF">ACE11A_07105</name>
</gene>
<sequence>MAQIDRLMSHRSQHMAGHGFVPRLRSEAYGDSEIALCYRVFSVVEGHPTAYIGQLTRRREQTTSNPVVGESPAKTAGHVTGEVLDHRTASVPATVALIDAREQLHHVAYRIQVAVTEATGCRSPVHRGVGSLRPPVAIRHGER</sequence>
<proteinExistence type="predicted"/>
<name>A0ABV4ZJ28_9ACTN</name>
<dbReference type="RefSeq" id="WP_375062156.1">
    <property type="nucleotide sequence ID" value="NZ_JBHGBT010000005.1"/>
</dbReference>
<organism evidence="1 2">
    <name type="scientific">Streptomyces carpaticus</name>
    <dbReference type="NCBI Taxonomy" id="285558"/>
    <lineage>
        <taxon>Bacteria</taxon>
        <taxon>Bacillati</taxon>
        <taxon>Actinomycetota</taxon>
        <taxon>Actinomycetes</taxon>
        <taxon>Kitasatosporales</taxon>
        <taxon>Streptomycetaceae</taxon>
        <taxon>Streptomyces</taxon>
    </lineage>
</organism>